<reference evidence="4" key="2">
    <citation type="submission" date="2021-04" db="EMBL/GenBank/DDBJ databases">
        <title>Saccharothrix algeriensis WGS.</title>
        <authorList>
            <person name="Stuskova K."/>
            <person name="Hakalova E."/>
            <person name="Tebbal A.B."/>
            <person name="Eichmeier A."/>
        </authorList>
    </citation>
    <scope>NUCLEOTIDE SEQUENCE</scope>
    <source>
        <strain evidence="4">NRRL B-24137</strain>
    </source>
</reference>
<dbReference type="EMBL" id="JAFBCL010000001">
    <property type="protein sequence ID" value="MBM7813693.1"/>
    <property type="molecule type" value="Genomic_DNA"/>
</dbReference>
<feature type="transmembrane region" description="Helical" evidence="2">
    <location>
        <begin position="69"/>
        <end position="90"/>
    </location>
</feature>
<accession>A0A8T8HWJ2</accession>
<organism evidence="4 5">
    <name type="scientific">Saccharothrix algeriensis</name>
    <dbReference type="NCBI Taxonomy" id="173560"/>
    <lineage>
        <taxon>Bacteria</taxon>
        <taxon>Bacillati</taxon>
        <taxon>Actinomycetota</taxon>
        <taxon>Actinomycetes</taxon>
        <taxon>Pseudonocardiales</taxon>
        <taxon>Pseudonocardiaceae</taxon>
        <taxon>Saccharothrix</taxon>
    </lineage>
</organism>
<dbReference type="Proteomes" id="UP000671828">
    <property type="component" value="Chromosome"/>
</dbReference>
<evidence type="ECO:0000313" key="5">
    <source>
        <dbReference type="Proteomes" id="UP000671828"/>
    </source>
</evidence>
<keyword evidence="6" id="KW-1185">Reference proteome</keyword>
<keyword evidence="2" id="KW-0472">Membrane</keyword>
<dbReference type="AlphaFoldDB" id="A0A8T8HWJ2"/>
<evidence type="ECO:0000313" key="6">
    <source>
        <dbReference type="Proteomes" id="UP001195724"/>
    </source>
</evidence>
<keyword evidence="2" id="KW-0812">Transmembrane</keyword>
<dbReference type="Proteomes" id="UP001195724">
    <property type="component" value="Unassembled WGS sequence"/>
</dbReference>
<evidence type="ECO:0000256" key="1">
    <source>
        <dbReference type="SAM" id="MobiDB-lite"/>
    </source>
</evidence>
<evidence type="ECO:0000313" key="3">
    <source>
        <dbReference type="EMBL" id="MBM7813693.1"/>
    </source>
</evidence>
<keyword evidence="2" id="KW-1133">Transmembrane helix</keyword>
<reference evidence="3 6" key="1">
    <citation type="submission" date="2021-01" db="EMBL/GenBank/DDBJ databases">
        <title>Sequencing the genomes of 1000 actinobacteria strains.</title>
        <authorList>
            <person name="Klenk H.-P."/>
        </authorList>
    </citation>
    <scope>NUCLEOTIDE SEQUENCE [LARGE SCALE GENOMIC DNA]</scope>
    <source>
        <strain evidence="3 6">DSM 44581</strain>
    </source>
</reference>
<evidence type="ECO:0000313" key="4">
    <source>
        <dbReference type="EMBL" id="QTR02164.1"/>
    </source>
</evidence>
<feature type="transmembrane region" description="Helical" evidence="2">
    <location>
        <begin position="37"/>
        <end position="60"/>
    </location>
</feature>
<gene>
    <name evidence="4" type="ORF">J7S33_23605</name>
    <name evidence="3" type="ORF">JOE68_004558</name>
</gene>
<dbReference type="EMBL" id="CP072788">
    <property type="protein sequence ID" value="QTR02164.1"/>
    <property type="molecule type" value="Genomic_DNA"/>
</dbReference>
<sequence>MSEQRRDWRKAALFAVMVGALALTVNGEVRAVAPMLGVGFGVVLALVFAVSTLLALHYVIDGTGPVRRWAWAVLLFAGGMELGLNTWHAVTSIAVDGHGKPLLVDGGTVPALPLGAAVAVGAGPVLLAGLLSHLVSLAMNATSAAPVPAPVPLSQPAPVQYSAERAHGPVDFGTGLSGTEHRTALAVGTAASDDDQAHPAPDGIDLPQDEPTGTAEHSSAEGTDSEQNQDPREVWGVELWDRAVRTARDYHERHDSHVRVNDIQDLGIGRNRAVALRRDVLAHLLSHPAA</sequence>
<feature type="region of interest" description="Disordered" evidence="1">
    <location>
        <begin position="191"/>
        <end position="234"/>
    </location>
</feature>
<proteinExistence type="predicted"/>
<feature type="transmembrane region" description="Helical" evidence="2">
    <location>
        <begin position="110"/>
        <end position="131"/>
    </location>
</feature>
<name>A0A8T8HWJ2_9PSEU</name>
<dbReference type="RefSeq" id="WP_204844296.1">
    <property type="nucleotide sequence ID" value="NZ_JAFBCL010000001.1"/>
</dbReference>
<protein>
    <submittedName>
        <fullName evidence="4">Uncharacterized protein</fullName>
    </submittedName>
</protein>
<feature type="compositionally biased region" description="Polar residues" evidence="1">
    <location>
        <begin position="215"/>
        <end position="228"/>
    </location>
</feature>
<evidence type="ECO:0000256" key="2">
    <source>
        <dbReference type="SAM" id="Phobius"/>
    </source>
</evidence>